<evidence type="ECO:0000313" key="5">
    <source>
        <dbReference type="Proteomes" id="UP000001876"/>
    </source>
</evidence>
<comment type="pathway">
    <text evidence="1">Protein modification; protein ubiquitination.</text>
</comment>
<evidence type="ECO:0000313" key="4">
    <source>
        <dbReference type="EMBL" id="EEH52713.1"/>
    </source>
</evidence>
<proteinExistence type="predicted"/>
<feature type="compositionally biased region" description="Polar residues" evidence="2">
    <location>
        <begin position="1"/>
        <end position="10"/>
    </location>
</feature>
<dbReference type="KEGG" id="mpp:MICPUCDRAFT_52522"/>
<dbReference type="PANTHER" id="PTHR47369">
    <property type="entry name" value="BTB/POZ DOMAIN-CONTAINING PROTEIN"/>
    <property type="match status" value="1"/>
</dbReference>
<accession>C1N4E1</accession>
<feature type="region of interest" description="Disordered" evidence="2">
    <location>
        <begin position="1"/>
        <end position="20"/>
    </location>
</feature>
<dbReference type="EMBL" id="GG663747">
    <property type="protein sequence ID" value="EEH52713.1"/>
    <property type="molecule type" value="Genomic_DNA"/>
</dbReference>
<dbReference type="InterPro" id="IPR011333">
    <property type="entry name" value="SKP1/BTB/POZ_sf"/>
</dbReference>
<organism evidence="5">
    <name type="scientific">Micromonas pusilla (strain CCMP1545)</name>
    <name type="common">Picoplanktonic green alga</name>
    <dbReference type="NCBI Taxonomy" id="564608"/>
    <lineage>
        <taxon>Eukaryota</taxon>
        <taxon>Viridiplantae</taxon>
        <taxon>Chlorophyta</taxon>
        <taxon>Mamiellophyceae</taxon>
        <taxon>Mamiellales</taxon>
        <taxon>Mamiellaceae</taxon>
        <taxon>Micromonas</taxon>
    </lineage>
</organism>
<sequence>MSDPGAQSASHDADVAKDDADGNLDALLSGAYASPRRATSAATSSSSSSLTTRRAALADASVGLAAHVQSLGWEEREFSDVVVSALGKDYPLHRLVLSRSPYFAALMRGPWLDASSPTLTLRFDDVSDLVDVDAVETTLGFLYDKPPTLTTDAAPRVLAAGSFLDLRDLCDICADFIVADVDERTFLRYQNLCEQSAFGMGDPGERGAFYLISHWSPYDPVGVVNAELRGTLHHLSPTTLLKLLRSNDLWVANERARFELVADVTSRLLEESCDGDGDGDGGPDPAAVALRAEALSACVNYQHLPFADLLAIRAELELEDGDFKAACLGSMVAALGEAALRGEAGVGAADAVNAVSAAADAAATSPTRAVVDGLWAQTLLKAHVAAAQGRDGSERGAGASDADAPSRARAPPSRVDESLSRIEIEDGGGGARGESDEDDEDDEDDDDDDDARAGVSNRAAGAAGSSASPMKKRADGGAGTRCVLYTGPHTTALSW</sequence>
<feature type="region of interest" description="Disordered" evidence="2">
    <location>
        <begin position="387"/>
        <end position="495"/>
    </location>
</feature>
<dbReference type="RefSeq" id="XP_003062774.1">
    <property type="nucleotide sequence ID" value="XM_003062728.1"/>
</dbReference>
<reference evidence="4 5" key="1">
    <citation type="journal article" date="2009" name="Science">
        <title>Green evolution and dynamic adaptations revealed by genomes of the marine picoeukaryotes Micromonas.</title>
        <authorList>
            <person name="Worden A.Z."/>
            <person name="Lee J.H."/>
            <person name="Mock T."/>
            <person name="Rouze P."/>
            <person name="Simmons M.P."/>
            <person name="Aerts A.L."/>
            <person name="Allen A.E."/>
            <person name="Cuvelier M.L."/>
            <person name="Derelle E."/>
            <person name="Everett M.V."/>
            <person name="Foulon E."/>
            <person name="Grimwood J."/>
            <person name="Gundlach H."/>
            <person name="Henrissat B."/>
            <person name="Napoli C."/>
            <person name="McDonald S.M."/>
            <person name="Parker M.S."/>
            <person name="Rombauts S."/>
            <person name="Salamov A."/>
            <person name="Von Dassow P."/>
            <person name="Badger J.H."/>
            <person name="Coutinho P.M."/>
            <person name="Demir E."/>
            <person name="Dubchak I."/>
            <person name="Gentemann C."/>
            <person name="Eikrem W."/>
            <person name="Gready J.E."/>
            <person name="John U."/>
            <person name="Lanier W."/>
            <person name="Lindquist E.A."/>
            <person name="Lucas S."/>
            <person name="Mayer K.F."/>
            <person name="Moreau H."/>
            <person name="Not F."/>
            <person name="Otillar R."/>
            <person name="Panaud O."/>
            <person name="Pangilinan J."/>
            <person name="Paulsen I."/>
            <person name="Piegu B."/>
            <person name="Poliakov A."/>
            <person name="Robbens S."/>
            <person name="Schmutz J."/>
            <person name="Toulza E."/>
            <person name="Wyss T."/>
            <person name="Zelensky A."/>
            <person name="Zhou K."/>
            <person name="Armbrust E.V."/>
            <person name="Bhattacharya D."/>
            <person name="Goodenough U.W."/>
            <person name="Van de Peer Y."/>
            <person name="Grigoriev I.V."/>
        </authorList>
    </citation>
    <scope>NUCLEOTIDE SEQUENCE [LARGE SCALE GENOMIC DNA]</scope>
    <source>
        <strain evidence="4 5">CCMP1545</strain>
    </source>
</reference>
<evidence type="ECO:0000256" key="1">
    <source>
        <dbReference type="ARBA" id="ARBA00004906"/>
    </source>
</evidence>
<dbReference type="InterPro" id="IPR000210">
    <property type="entry name" value="BTB/POZ_dom"/>
</dbReference>
<protein>
    <submittedName>
        <fullName evidence="4">Predicted protein</fullName>
    </submittedName>
</protein>
<feature type="compositionally biased region" description="Basic and acidic residues" evidence="2">
    <location>
        <begin position="414"/>
        <end position="424"/>
    </location>
</feature>
<evidence type="ECO:0000259" key="3">
    <source>
        <dbReference type="PROSITE" id="PS50097"/>
    </source>
</evidence>
<feature type="compositionally biased region" description="Acidic residues" evidence="2">
    <location>
        <begin position="435"/>
        <end position="450"/>
    </location>
</feature>
<dbReference type="SMART" id="SM00225">
    <property type="entry name" value="BTB"/>
    <property type="match status" value="1"/>
</dbReference>
<dbReference type="Gene3D" id="3.30.710.10">
    <property type="entry name" value="Potassium Channel Kv1.1, Chain A"/>
    <property type="match status" value="1"/>
</dbReference>
<feature type="compositionally biased region" description="Low complexity" evidence="2">
    <location>
        <begin position="396"/>
        <end position="413"/>
    </location>
</feature>
<feature type="compositionally biased region" description="Basic and acidic residues" evidence="2">
    <location>
        <begin position="11"/>
        <end position="20"/>
    </location>
</feature>
<dbReference type="SUPFAM" id="SSF54695">
    <property type="entry name" value="POZ domain"/>
    <property type="match status" value="1"/>
</dbReference>
<dbReference type="eggNOG" id="KOG4682">
    <property type="taxonomic scope" value="Eukaryota"/>
</dbReference>
<dbReference type="GeneID" id="9688214"/>
<dbReference type="PANTHER" id="PTHR47369:SF1">
    <property type="entry name" value="BTB_POZ DOMAIN-CONTAINING PROTEIN"/>
    <property type="match status" value="1"/>
</dbReference>
<feature type="domain" description="BTB" evidence="3">
    <location>
        <begin position="79"/>
        <end position="151"/>
    </location>
</feature>
<feature type="compositionally biased region" description="Low complexity" evidence="2">
    <location>
        <begin position="453"/>
        <end position="468"/>
    </location>
</feature>
<dbReference type="Proteomes" id="UP000001876">
    <property type="component" value="Unassembled WGS sequence"/>
</dbReference>
<evidence type="ECO:0000256" key="2">
    <source>
        <dbReference type="SAM" id="MobiDB-lite"/>
    </source>
</evidence>
<keyword evidence="5" id="KW-1185">Reference proteome</keyword>
<name>C1N4E1_MICPC</name>
<dbReference type="STRING" id="564608.C1N4E1"/>
<dbReference type="Pfam" id="PF00651">
    <property type="entry name" value="BTB"/>
    <property type="match status" value="1"/>
</dbReference>
<dbReference type="AlphaFoldDB" id="C1N4E1"/>
<gene>
    <name evidence="4" type="ORF">MICPUCDRAFT_52522</name>
</gene>
<dbReference type="OrthoDB" id="6359943at2759"/>
<dbReference type="PROSITE" id="PS50097">
    <property type="entry name" value="BTB"/>
    <property type="match status" value="1"/>
</dbReference>